<dbReference type="Gene3D" id="3.40.50.300">
    <property type="entry name" value="P-loop containing nucleotide triphosphate hydrolases"/>
    <property type="match status" value="3"/>
</dbReference>
<name>A0A1C6V0S8_9ACTN</name>
<dbReference type="Pfam" id="PF13538">
    <property type="entry name" value="UvrD_C_2"/>
    <property type="match status" value="1"/>
</dbReference>
<organism evidence="8 9">
    <name type="scientific">Micromonospora eburnea</name>
    <dbReference type="NCBI Taxonomy" id="227316"/>
    <lineage>
        <taxon>Bacteria</taxon>
        <taxon>Bacillati</taxon>
        <taxon>Actinomycetota</taxon>
        <taxon>Actinomycetes</taxon>
        <taxon>Micromonosporales</taxon>
        <taxon>Micromonosporaceae</taxon>
        <taxon>Micromonospora</taxon>
    </lineage>
</organism>
<dbReference type="GO" id="GO:0005829">
    <property type="term" value="C:cytosol"/>
    <property type="evidence" value="ECO:0007669"/>
    <property type="project" value="TreeGrafter"/>
</dbReference>
<keyword evidence="1 5" id="KW-0547">Nucleotide-binding</keyword>
<reference evidence="9" key="1">
    <citation type="submission" date="2016-06" db="EMBL/GenBank/DDBJ databases">
        <authorList>
            <person name="Varghese N."/>
            <person name="Submissions Spin"/>
        </authorList>
    </citation>
    <scope>NUCLEOTIDE SEQUENCE [LARGE SCALE GENOMIC DNA]</scope>
    <source>
        <strain evidence="9">DSM 44814</strain>
    </source>
</reference>
<gene>
    <name evidence="8" type="ORF">GA0070604_4169</name>
</gene>
<evidence type="ECO:0000256" key="6">
    <source>
        <dbReference type="SAM" id="MobiDB-lite"/>
    </source>
</evidence>
<keyword evidence="9" id="KW-1185">Reference proteome</keyword>
<keyword evidence="4 5" id="KW-0067">ATP-binding</keyword>
<dbReference type="AlphaFoldDB" id="A0A1C6V0S8"/>
<dbReference type="PANTHER" id="PTHR11070:SF45">
    <property type="entry name" value="DNA 3'-5' HELICASE"/>
    <property type="match status" value="1"/>
</dbReference>
<evidence type="ECO:0000256" key="1">
    <source>
        <dbReference type="ARBA" id="ARBA00022741"/>
    </source>
</evidence>
<dbReference type="EMBL" id="FMHY01000002">
    <property type="protein sequence ID" value="SCL59905.1"/>
    <property type="molecule type" value="Genomic_DNA"/>
</dbReference>
<dbReference type="OrthoDB" id="9787585at2"/>
<dbReference type="GO" id="GO:0043138">
    <property type="term" value="F:3'-5' DNA helicase activity"/>
    <property type="evidence" value="ECO:0007669"/>
    <property type="project" value="TreeGrafter"/>
</dbReference>
<evidence type="ECO:0000256" key="3">
    <source>
        <dbReference type="ARBA" id="ARBA00022806"/>
    </source>
</evidence>
<dbReference type="STRING" id="227316.GA0070604_4169"/>
<feature type="region of interest" description="Disordered" evidence="6">
    <location>
        <begin position="1"/>
        <end position="28"/>
    </location>
</feature>
<evidence type="ECO:0000313" key="8">
    <source>
        <dbReference type="EMBL" id="SCL59905.1"/>
    </source>
</evidence>
<feature type="compositionally biased region" description="Basic and acidic residues" evidence="6">
    <location>
        <begin position="11"/>
        <end position="28"/>
    </location>
</feature>
<evidence type="ECO:0000259" key="7">
    <source>
        <dbReference type="PROSITE" id="PS51198"/>
    </source>
</evidence>
<dbReference type="SUPFAM" id="SSF52540">
    <property type="entry name" value="P-loop containing nucleoside triphosphate hydrolases"/>
    <property type="match status" value="2"/>
</dbReference>
<dbReference type="PROSITE" id="PS51198">
    <property type="entry name" value="UVRD_HELICASE_ATP_BIND"/>
    <property type="match status" value="1"/>
</dbReference>
<dbReference type="GO" id="GO:0016787">
    <property type="term" value="F:hydrolase activity"/>
    <property type="evidence" value="ECO:0007669"/>
    <property type="project" value="UniProtKB-UniRule"/>
</dbReference>
<keyword evidence="2 5" id="KW-0378">Hydrolase</keyword>
<dbReference type="InterPro" id="IPR000212">
    <property type="entry name" value="DNA_helicase_UvrD/REP"/>
</dbReference>
<accession>A0A1C6V0S8</accession>
<dbReference type="PANTHER" id="PTHR11070">
    <property type="entry name" value="UVRD / RECB / PCRA DNA HELICASE FAMILY MEMBER"/>
    <property type="match status" value="1"/>
</dbReference>
<dbReference type="InterPro" id="IPR027417">
    <property type="entry name" value="P-loop_NTPase"/>
</dbReference>
<feature type="compositionally biased region" description="Basic and acidic residues" evidence="6">
    <location>
        <begin position="65"/>
        <end position="74"/>
    </location>
</feature>
<evidence type="ECO:0000256" key="2">
    <source>
        <dbReference type="ARBA" id="ARBA00022801"/>
    </source>
</evidence>
<dbReference type="InterPro" id="IPR014016">
    <property type="entry name" value="UvrD-like_ATP-bd"/>
</dbReference>
<dbReference type="Proteomes" id="UP000199696">
    <property type="component" value="Unassembled WGS sequence"/>
</dbReference>
<feature type="binding site" evidence="5">
    <location>
        <begin position="221"/>
        <end position="228"/>
    </location>
    <ligand>
        <name>ATP</name>
        <dbReference type="ChEBI" id="CHEBI:30616"/>
    </ligand>
</feature>
<dbReference type="GO" id="GO:0000725">
    <property type="term" value="P:recombinational repair"/>
    <property type="evidence" value="ECO:0007669"/>
    <property type="project" value="TreeGrafter"/>
</dbReference>
<dbReference type="GO" id="GO:0005524">
    <property type="term" value="F:ATP binding"/>
    <property type="evidence" value="ECO:0007669"/>
    <property type="project" value="UniProtKB-UniRule"/>
</dbReference>
<evidence type="ECO:0000313" key="9">
    <source>
        <dbReference type="Proteomes" id="UP000199696"/>
    </source>
</evidence>
<proteinExistence type="predicted"/>
<keyword evidence="3 5" id="KW-0347">Helicase</keyword>
<feature type="region of interest" description="Disordered" evidence="6">
    <location>
        <begin position="51"/>
        <end position="74"/>
    </location>
</feature>
<sequence>MALGFEGAAGAKDEQSEAAGYRHRELEQEREYVSALYRRLDQLADRESERRQRVQLQEAGGTHQSRFDRDVSEEKSSRRLSQLSAANYGLCFGRLDMVDGDRRYVGRLSLFDEEDHEPLLIDWRAPAAEGFYRATPAAPAGVLRRRQLRTRERDVIAIDDEVFDLDALNDDQRESLNGEAALFAALTASRTGRMRDIVATIQAEQDRVIRADLSGILVVQGGPGTGKTVVALHRAAYLLYTFRERLSKRGVLVVGPNPTFVRYIDEVLPSLGENDVLLSSVGQLYPGLNAVGSDPAATAAVKGSLQMAEVLANAVKNLKRVPEAPLRITVNRGTIHEDVVELGVAVCERARAAALESGQPHNHARRVFQKEIITRLARLTAESLGSRAVGHEDLADIATELRADPDVRAALHQLWPVLTPQQLLIELFSSPDRLAAAAPDLSEEKRAALWRAAPEDGGGERYWTPSDVPLLDEAAELLGDVQTAEEIRRARAAAAEHRAELAYAEQALEEMGIKGLLSSEQLLEQYHGGPEFMSTAERAAKDRSWAFGHIIVDEAQELSPMAWRVLMRRCPSRSMTIVGDIAQTGAVAGTASWHEALDRYVPGRWRQEQLTINYRTPSEIMAVAADVLRAIDPDLTAPRAVRASGTEPWSLRVEAPDLAAALPGIIEKEADRVGDGRLAIIVPTALLAELRTVLAETEQVVFADEPSALDAVAVVLTVEQSKGLEFDSVLVVEPGRILADPPNGTKNLYVAVTRATQRLGVIHSGELPELLRALSPSS</sequence>
<dbReference type="GO" id="GO:0003677">
    <property type="term" value="F:DNA binding"/>
    <property type="evidence" value="ECO:0007669"/>
    <property type="project" value="InterPro"/>
</dbReference>
<dbReference type="InterPro" id="IPR027785">
    <property type="entry name" value="UvrD-like_helicase_C"/>
</dbReference>
<dbReference type="RefSeq" id="WP_091120924.1">
    <property type="nucleotide sequence ID" value="NZ_FMHY01000002.1"/>
</dbReference>
<evidence type="ECO:0000256" key="5">
    <source>
        <dbReference type="PROSITE-ProRule" id="PRU00560"/>
    </source>
</evidence>
<evidence type="ECO:0000256" key="4">
    <source>
        <dbReference type="ARBA" id="ARBA00022840"/>
    </source>
</evidence>
<protein>
    <submittedName>
        <fullName evidence="8">DNA helicase IV</fullName>
    </submittedName>
</protein>
<feature type="domain" description="UvrD-like helicase ATP-binding" evidence="7">
    <location>
        <begin position="200"/>
        <end position="617"/>
    </location>
</feature>